<evidence type="ECO:0000256" key="2">
    <source>
        <dbReference type="ARBA" id="ARBA00022801"/>
    </source>
</evidence>
<evidence type="ECO:0000259" key="3">
    <source>
        <dbReference type="Pfam" id="PF02230"/>
    </source>
</evidence>
<dbReference type="InterPro" id="IPR050955">
    <property type="entry name" value="Plant_Biomass_Hydrol_Est"/>
</dbReference>
<dbReference type="KEGG" id="mmai:sS8_4735"/>
<gene>
    <name evidence="4" type="ORF">sS8_4735</name>
</gene>
<keyword evidence="5" id="KW-1185">Reference proteome</keyword>
<evidence type="ECO:0000256" key="1">
    <source>
        <dbReference type="ARBA" id="ARBA00022729"/>
    </source>
</evidence>
<evidence type="ECO:0000313" key="5">
    <source>
        <dbReference type="Proteomes" id="UP000266313"/>
    </source>
</evidence>
<evidence type="ECO:0000313" key="4">
    <source>
        <dbReference type="EMBL" id="BBA36659.1"/>
    </source>
</evidence>
<feature type="domain" description="Phospholipase/carboxylesterase/thioesterase" evidence="3">
    <location>
        <begin position="137"/>
        <end position="237"/>
    </location>
</feature>
<dbReference type="Proteomes" id="UP000266313">
    <property type="component" value="Chromosome"/>
</dbReference>
<dbReference type="PANTHER" id="PTHR43037">
    <property type="entry name" value="UNNAMED PRODUCT-RELATED"/>
    <property type="match status" value="1"/>
</dbReference>
<protein>
    <submittedName>
        <fullName evidence="4">Phospholipase/carboxylesterase</fullName>
    </submittedName>
</protein>
<dbReference type="EMBL" id="AP017928">
    <property type="protein sequence ID" value="BBA36659.1"/>
    <property type="molecule type" value="Genomic_DNA"/>
</dbReference>
<accession>A0A250L2F5</accession>
<dbReference type="SUPFAM" id="SSF53474">
    <property type="entry name" value="alpha/beta-Hydrolases"/>
    <property type="match status" value="1"/>
</dbReference>
<name>A0A250L2F5_9GAMM</name>
<organism evidence="4 5">
    <name type="scientific">Methylocaldum marinum</name>
    <dbReference type="NCBI Taxonomy" id="1432792"/>
    <lineage>
        <taxon>Bacteria</taxon>
        <taxon>Pseudomonadati</taxon>
        <taxon>Pseudomonadota</taxon>
        <taxon>Gammaproteobacteria</taxon>
        <taxon>Methylococcales</taxon>
        <taxon>Methylococcaceae</taxon>
        <taxon>Methylocaldum</taxon>
    </lineage>
</organism>
<reference evidence="4 5" key="1">
    <citation type="submission" date="2016-12" db="EMBL/GenBank/DDBJ databases">
        <title>Genome sequencing of Methylocaldum marinum.</title>
        <authorList>
            <person name="Takeuchi M."/>
            <person name="Kamagata Y."/>
            <person name="Hiraoka S."/>
            <person name="Oshima K."/>
            <person name="Hattori M."/>
            <person name="Iwasaki W."/>
        </authorList>
    </citation>
    <scope>NUCLEOTIDE SEQUENCE [LARGE SCALE GENOMIC DNA]</scope>
    <source>
        <strain evidence="4 5">S8</strain>
    </source>
</reference>
<dbReference type="GO" id="GO:0016787">
    <property type="term" value="F:hydrolase activity"/>
    <property type="evidence" value="ECO:0007669"/>
    <property type="project" value="UniProtKB-KW"/>
</dbReference>
<dbReference type="Pfam" id="PF02230">
    <property type="entry name" value="Abhydrolase_2"/>
    <property type="match status" value="1"/>
</dbReference>
<keyword evidence="1" id="KW-0732">Signal</keyword>
<keyword evidence="2" id="KW-0378">Hydrolase</keyword>
<dbReference type="InterPro" id="IPR029058">
    <property type="entry name" value="AB_hydrolase_fold"/>
</dbReference>
<dbReference type="PANTHER" id="PTHR43037:SF5">
    <property type="entry name" value="FERULOYL ESTERASE"/>
    <property type="match status" value="1"/>
</dbReference>
<dbReference type="Gene3D" id="3.40.50.1820">
    <property type="entry name" value="alpha/beta hydrolase"/>
    <property type="match status" value="1"/>
</dbReference>
<dbReference type="InterPro" id="IPR003140">
    <property type="entry name" value="PLipase/COase/thioEstase"/>
</dbReference>
<sequence>MPGERPQQDVTRLDTSFMESVAVSKLGHLSARPDGTRINKSAPTGLQSLRIETMREGHIYVPERYRGDRALPLVLMFHGAGGNSRLGLAPLLKLADPFGLILAAPASHAFTWDVIIEDYGVDLTRVDRFLSHVFAHYAIDPSRIAIGGFSDGASYALSLGVMNGDLFSHILAFSPGFMISTVQRGNPRVFISHGTDDSVLPIDKCSRRIVPKLLDAGYEVSYREFEGGHNVPSDIAREAVHWLAGRAGLH</sequence>
<dbReference type="AlphaFoldDB" id="A0A250L2F5"/>
<proteinExistence type="predicted"/>